<evidence type="ECO:0000313" key="7">
    <source>
        <dbReference type="Proteomes" id="UP001255416"/>
    </source>
</evidence>
<evidence type="ECO:0000256" key="3">
    <source>
        <dbReference type="ARBA" id="ARBA00023027"/>
    </source>
</evidence>
<evidence type="ECO:0000256" key="1">
    <source>
        <dbReference type="ARBA" id="ARBA00006382"/>
    </source>
</evidence>
<dbReference type="InterPro" id="IPR006096">
    <property type="entry name" value="Glu/Leu/Phe/Val/Trp_DH_C"/>
</dbReference>
<dbReference type="SUPFAM" id="SSF51735">
    <property type="entry name" value="NAD(P)-binding Rossmann-fold domains"/>
    <property type="match status" value="1"/>
</dbReference>
<accession>A0ABU3VGS3</accession>
<comment type="similarity">
    <text evidence="1 4">Belongs to the Glu/Leu/Phe/Val dehydrogenases family.</text>
</comment>
<dbReference type="RefSeq" id="WP_316778608.1">
    <property type="nucleotide sequence ID" value="NZ_JASMWN010000013.1"/>
</dbReference>
<dbReference type="SMART" id="SM00839">
    <property type="entry name" value="ELFV_dehydrog"/>
    <property type="match status" value="1"/>
</dbReference>
<protein>
    <submittedName>
        <fullName evidence="6">Glu/Leu/Phe/Val dehydrogenase dimerization domain-containing protein</fullName>
    </submittedName>
</protein>
<comment type="caution">
    <text evidence="6">The sequence shown here is derived from an EMBL/GenBank/DDBJ whole genome shotgun (WGS) entry which is preliminary data.</text>
</comment>
<dbReference type="InterPro" id="IPR033524">
    <property type="entry name" value="Glu/Leu/Phe/Val_DH_AS"/>
</dbReference>
<name>A0ABU3VGS3_9RHOB</name>
<dbReference type="PANTHER" id="PTHR42722:SF1">
    <property type="entry name" value="VALINE DEHYDROGENASE"/>
    <property type="match status" value="1"/>
</dbReference>
<keyword evidence="3" id="KW-0520">NAD</keyword>
<reference evidence="7" key="1">
    <citation type="submission" date="2023-05" db="EMBL/GenBank/DDBJ databases">
        <title>Sedimentitalea sp. nov. JM2-8.</title>
        <authorList>
            <person name="Huang J."/>
        </authorList>
    </citation>
    <scope>NUCLEOTIDE SEQUENCE [LARGE SCALE GENOMIC DNA]</scope>
    <source>
        <strain evidence="7">KHS03</strain>
    </source>
</reference>
<proteinExistence type="inferred from homology"/>
<keyword evidence="2 4" id="KW-0560">Oxidoreductase</keyword>
<dbReference type="InterPro" id="IPR006097">
    <property type="entry name" value="Glu/Leu/Phe/Val/Trp_DH_dimer"/>
</dbReference>
<dbReference type="PRINTS" id="PR00082">
    <property type="entry name" value="GLFDHDRGNASE"/>
</dbReference>
<dbReference type="InterPro" id="IPR046346">
    <property type="entry name" value="Aminoacid_DH-like_N_sf"/>
</dbReference>
<evidence type="ECO:0000256" key="2">
    <source>
        <dbReference type="ARBA" id="ARBA00023002"/>
    </source>
</evidence>
<dbReference type="Gene3D" id="3.40.50.720">
    <property type="entry name" value="NAD(P)-binding Rossmann-like Domain"/>
    <property type="match status" value="1"/>
</dbReference>
<keyword evidence="7" id="KW-1185">Reference proteome</keyword>
<dbReference type="Pfam" id="PF00208">
    <property type="entry name" value="ELFV_dehydrog"/>
    <property type="match status" value="2"/>
</dbReference>
<dbReference type="InterPro" id="IPR016211">
    <property type="entry name" value="Glu/Phe/Leu/Val/Trp_DH_bac/arc"/>
</dbReference>
<dbReference type="PROSITE" id="PS00074">
    <property type="entry name" value="GLFV_DEHYDROGENASE"/>
    <property type="match status" value="1"/>
</dbReference>
<evidence type="ECO:0000313" key="6">
    <source>
        <dbReference type="EMBL" id="MDU9005379.1"/>
    </source>
</evidence>
<feature type="domain" description="Glutamate/phenylalanine/leucine/valine/L-tryptophan dehydrogenase C-terminal" evidence="5">
    <location>
        <begin position="154"/>
        <end position="355"/>
    </location>
</feature>
<gene>
    <name evidence="6" type="ORF">QO231_16170</name>
</gene>
<dbReference type="PANTHER" id="PTHR42722">
    <property type="entry name" value="LEUCINE DEHYDROGENASE"/>
    <property type="match status" value="1"/>
</dbReference>
<dbReference type="Gene3D" id="3.40.50.10860">
    <property type="entry name" value="Leucine Dehydrogenase, chain A, domain 1"/>
    <property type="match status" value="1"/>
</dbReference>
<dbReference type="InterPro" id="IPR036291">
    <property type="entry name" value="NAD(P)-bd_dom_sf"/>
</dbReference>
<evidence type="ECO:0000256" key="4">
    <source>
        <dbReference type="RuleBase" id="RU004417"/>
    </source>
</evidence>
<organism evidence="6 7">
    <name type="scientific">Sedimentitalea todarodis</name>
    <dbReference type="NCBI Taxonomy" id="1631240"/>
    <lineage>
        <taxon>Bacteria</taxon>
        <taxon>Pseudomonadati</taxon>
        <taxon>Pseudomonadota</taxon>
        <taxon>Alphaproteobacteria</taxon>
        <taxon>Rhodobacterales</taxon>
        <taxon>Paracoccaceae</taxon>
        <taxon>Sedimentitalea</taxon>
    </lineage>
</organism>
<dbReference type="SUPFAM" id="SSF53223">
    <property type="entry name" value="Aminoacid dehydrogenase-like, N-terminal domain"/>
    <property type="match status" value="1"/>
</dbReference>
<dbReference type="Pfam" id="PF02812">
    <property type="entry name" value="ELFV_dehydrog_N"/>
    <property type="match status" value="1"/>
</dbReference>
<dbReference type="InterPro" id="IPR006095">
    <property type="entry name" value="Glu/Leu/Phe/Val/Trp_DH"/>
</dbReference>
<evidence type="ECO:0000259" key="5">
    <source>
        <dbReference type="SMART" id="SM00839"/>
    </source>
</evidence>
<dbReference type="CDD" id="cd01075">
    <property type="entry name" value="NAD_bind_Leu_Phe_Val_DH"/>
    <property type="match status" value="1"/>
</dbReference>
<dbReference type="PIRSF" id="PIRSF000188">
    <property type="entry name" value="Phe_leu_dh"/>
    <property type="match status" value="1"/>
</dbReference>
<sequence>MNHAAAATHALSIRDLEPREGYARLIEAKDEQTGLHALISIHSLQRGPAAGGCRMFNYARIEDAIYDVERLSRGMTYKNAAAELPLGGGKSVIIGDPKTQKTPELMRAFGAFIEHLAGNYYTAEDVGVSPQDMANVAESTSYVAGLDGGEFASGDPSPVTARGVFLCLKQTLKHGLGTDDLSGKTIAIQGLGHVGMSLAGMLHKAGAKLIVSDINDETVRLAETEFGATVVSPDEILHQDADVFAPCAMGGVLTADAIDRLKVRFVVGAANNQLADETCGQRLQDRGILYAPDYIVNGGGIVNVAMEILKISDPSYRENRISGLATTLEQVFARADETGEPPHMVADRLIERRLA</sequence>
<dbReference type="EMBL" id="JASMWN010000013">
    <property type="protein sequence ID" value="MDU9005379.1"/>
    <property type="molecule type" value="Genomic_DNA"/>
</dbReference>
<dbReference type="Proteomes" id="UP001255416">
    <property type="component" value="Unassembled WGS sequence"/>
</dbReference>